<evidence type="ECO:0000313" key="2">
    <source>
        <dbReference type="EMBL" id="CAE22352.1"/>
    </source>
</evidence>
<dbReference type="KEGG" id="pmt:PMT_2178"/>
<reference evidence="2 3" key="1">
    <citation type="journal article" date="2003" name="Nature">
        <title>Genome divergence in two Prochlorococcus ecotypes reflects oceanic niche differentiation.</title>
        <authorList>
            <person name="Rocap G."/>
            <person name="Larimer F.W."/>
            <person name="Lamerdin J.E."/>
            <person name="Malfatti S."/>
            <person name="Chain P."/>
            <person name="Ahlgren N.A."/>
            <person name="Arellano A."/>
            <person name="Coleman M."/>
            <person name="Hauser L."/>
            <person name="Hess W.R."/>
            <person name="Johnson Z.I."/>
            <person name="Land M.L."/>
            <person name="Lindell D."/>
            <person name="Post A.F."/>
            <person name="Regala W."/>
            <person name="Shah M."/>
            <person name="Shaw S.L."/>
            <person name="Steglich C."/>
            <person name="Sullivan M.B."/>
            <person name="Ting C.S."/>
            <person name="Tolonen A."/>
            <person name="Webb E.A."/>
            <person name="Zinser E.R."/>
            <person name="Chisholm S.W."/>
        </authorList>
    </citation>
    <scope>NUCLEOTIDE SEQUENCE [LARGE SCALE GENOMIC DNA]</scope>
    <source>
        <strain evidence="3">MIT 9313</strain>
    </source>
</reference>
<keyword evidence="3" id="KW-1185">Reference proteome</keyword>
<sequence>MLARQISPPCWSGWNCRSVEPSPPLVTIDNVGCHWKRTVPSQLTTSRAYWNLRAEKVMDRVFHEQDNHLTSARVHVHESLKAKPPQWQTLTLSLTGLATAGLISSVWLAHNWQASQAQLDRERNLLVMERLRKLPAASRTTSEEPSISSSISAQNTNSELAVLPQTPLDPDWVQSLEPVIVPIREETFSSHSSHLQDNASEVPVLVGVVHGPKGSSSAIFQLKQTSASAKPGENIGSSNWRLDSVNANGAVIKNQGQQRQLNIGGAF</sequence>
<dbReference type="Proteomes" id="UP000001423">
    <property type="component" value="Chromosome"/>
</dbReference>
<feature type="compositionally biased region" description="Low complexity" evidence="1">
    <location>
        <begin position="138"/>
        <end position="152"/>
    </location>
</feature>
<dbReference type="AlphaFoldDB" id="Q7V404"/>
<dbReference type="HOGENOM" id="CLU_078799_0_0_3"/>
<protein>
    <submittedName>
        <fullName evidence="2">Possible DNA polymerase III beta subunit, C-te</fullName>
    </submittedName>
</protein>
<dbReference type="Gene3D" id="2.30.30.830">
    <property type="match status" value="1"/>
</dbReference>
<accession>Q7V404</accession>
<dbReference type="EMBL" id="BX548175">
    <property type="protein sequence ID" value="CAE22352.1"/>
    <property type="molecule type" value="Genomic_DNA"/>
</dbReference>
<organism evidence="2 3">
    <name type="scientific">Prochlorococcus marinus (strain MIT 9313)</name>
    <dbReference type="NCBI Taxonomy" id="74547"/>
    <lineage>
        <taxon>Bacteria</taxon>
        <taxon>Bacillati</taxon>
        <taxon>Cyanobacteriota</taxon>
        <taxon>Cyanophyceae</taxon>
        <taxon>Synechococcales</taxon>
        <taxon>Prochlorococcaceae</taxon>
        <taxon>Prochlorococcus</taxon>
    </lineage>
</organism>
<evidence type="ECO:0000256" key="1">
    <source>
        <dbReference type="SAM" id="MobiDB-lite"/>
    </source>
</evidence>
<evidence type="ECO:0000313" key="3">
    <source>
        <dbReference type="Proteomes" id="UP000001423"/>
    </source>
</evidence>
<feature type="region of interest" description="Disordered" evidence="1">
    <location>
        <begin position="137"/>
        <end position="156"/>
    </location>
</feature>
<gene>
    <name evidence="2" type="ordered locus">PMT_2178</name>
</gene>
<name>Q7V404_PROMM</name>
<proteinExistence type="predicted"/>